<evidence type="ECO:0000256" key="4">
    <source>
        <dbReference type="ARBA" id="ARBA00022993"/>
    </source>
</evidence>
<name>A0AA48I476_9ALTE</name>
<dbReference type="PANTHER" id="PTHR10695">
    <property type="entry name" value="DEPHOSPHO-COA KINASE-RELATED"/>
    <property type="match status" value="1"/>
</dbReference>
<dbReference type="KEGG" id="pmaw:MACH26_11310"/>
<organism evidence="7 8">
    <name type="scientific">Planctobacterium marinum</name>
    <dbReference type="NCBI Taxonomy" id="1631968"/>
    <lineage>
        <taxon>Bacteria</taxon>
        <taxon>Pseudomonadati</taxon>
        <taxon>Pseudomonadota</taxon>
        <taxon>Gammaproteobacteria</taxon>
        <taxon>Alteromonadales</taxon>
        <taxon>Alteromonadaceae</taxon>
        <taxon>Planctobacterium</taxon>
    </lineage>
</organism>
<dbReference type="InterPro" id="IPR027417">
    <property type="entry name" value="P-loop_NTPase"/>
</dbReference>
<keyword evidence="5" id="KW-0808">Transferase</keyword>
<dbReference type="EC" id="2.7.1.24" evidence="5 6"/>
<keyword evidence="2 5" id="KW-0547">Nucleotide-binding</keyword>
<dbReference type="Pfam" id="PF01121">
    <property type="entry name" value="CoaE"/>
    <property type="match status" value="1"/>
</dbReference>
<dbReference type="NCBIfam" id="TIGR00152">
    <property type="entry name" value="dephospho-CoA kinase"/>
    <property type="match status" value="1"/>
</dbReference>
<feature type="binding site" evidence="5">
    <location>
        <begin position="13"/>
        <end position="18"/>
    </location>
    <ligand>
        <name>ATP</name>
        <dbReference type="ChEBI" id="CHEBI:30616"/>
    </ligand>
</feature>
<protein>
    <recommendedName>
        <fullName evidence="5 6">Dephospho-CoA kinase</fullName>
        <ecNumber evidence="5 6">2.7.1.24</ecNumber>
    </recommendedName>
    <alternativeName>
        <fullName evidence="5">Dephosphocoenzyme A kinase</fullName>
    </alternativeName>
</protein>
<evidence type="ECO:0000313" key="7">
    <source>
        <dbReference type="EMBL" id="BDX05610.1"/>
    </source>
</evidence>
<dbReference type="GO" id="GO:0005524">
    <property type="term" value="F:ATP binding"/>
    <property type="evidence" value="ECO:0007669"/>
    <property type="project" value="UniProtKB-UniRule"/>
</dbReference>
<dbReference type="PROSITE" id="PS51219">
    <property type="entry name" value="DPCK"/>
    <property type="match status" value="1"/>
</dbReference>
<comment type="subcellular location">
    <subcellularLocation>
        <location evidence="5">Cytoplasm</location>
    </subcellularLocation>
</comment>
<dbReference type="GO" id="GO:0005737">
    <property type="term" value="C:cytoplasm"/>
    <property type="evidence" value="ECO:0007669"/>
    <property type="project" value="UniProtKB-SubCell"/>
</dbReference>
<comment type="similarity">
    <text evidence="1 5">Belongs to the CoaE family.</text>
</comment>
<keyword evidence="5" id="KW-0963">Cytoplasm</keyword>
<gene>
    <name evidence="5 7" type="primary">coaE</name>
    <name evidence="7" type="ORF">MACH26_11310</name>
</gene>
<dbReference type="PANTHER" id="PTHR10695:SF46">
    <property type="entry name" value="BIFUNCTIONAL COENZYME A SYNTHASE-RELATED"/>
    <property type="match status" value="1"/>
</dbReference>
<dbReference type="HAMAP" id="MF_00376">
    <property type="entry name" value="Dephospho_CoA_kinase"/>
    <property type="match status" value="1"/>
</dbReference>
<dbReference type="InterPro" id="IPR001977">
    <property type="entry name" value="Depp_CoAkinase"/>
</dbReference>
<dbReference type="SUPFAM" id="SSF52540">
    <property type="entry name" value="P-loop containing nucleoside triphosphate hydrolases"/>
    <property type="match status" value="1"/>
</dbReference>
<dbReference type="CDD" id="cd02022">
    <property type="entry name" value="DPCK"/>
    <property type="match status" value="1"/>
</dbReference>
<proteinExistence type="inferred from homology"/>
<evidence type="ECO:0000256" key="1">
    <source>
        <dbReference type="ARBA" id="ARBA00009018"/>
    </source>
</evidence>
<dbReference type="EMBL" id="AP027272">
    <property type="protein sequence ID" value="BDX05610.1"/>
    <property type="molecule type" value="Genomic_DNA"/>
</dbReference>
<dbReference type="Gene3D" id="3.40.50.300">
    <property type="entry name" value="P-loop containing nucleotide triphosphate hydrolases"/>
    <property type="match status" value="1"/>
</dbReference>
<sequence>MSNFIVGLTGGIGSGKTTVSDLFKEHYGIEVVDADVIAREVVQPGSKALAAIRDKFGASILSQEGTLDRAQLRTRVFADPALKTWLNELLHPLIREQMQIQCQQAKSDYVLLSIPLLVENQLQHLTDRILVVDCPEAIQLQRATSRDGVGEAQIKSIMQSQASREQRLAIADDVIVNDTDKPHLLTKVQTLHNKYKAIAQSI</sequence>
<evidence type="ECO:0000313" key="8">
    <source>
        <dbReference type="Proteomes" id="UP001333710"/>
    </source>
</evidence>
<evidence type="ECO:0000256" key="2">
    <source>
        <dbReference type="ARBA" id="ARBA00022741"/>
    </source>
</evidence>
<comment type="function">
    <text evidence="5">Catalyzes the phosphorylation of the 3'-hydroxyl group of dephosphocoenzyme A to form coenzyme A.</text>
</comment>
<evidence type="ECO:0000256" key="5">
    <source>
        <dbReference type="HAMAP-Rule" id="MF_00376"/>
    </source>
</evidence>
<dbReference type="AlphaFoldDB" id="A0AA48I476"/>
<comment type="catalytic activity">
    <reaction evidence="5">
        <text>3'-dephospho-CoA + ATP = ADP + CoA + H(+)</text>
        <dbReference type="Rhea" id="RHEA:18245"/>
        <dbReference type="ChEBI" id="CHEBI:15378"/>
        <dbReference type="ChEBI" id="CHEBI:30616"/>
        <dbReference type="ChEBI" id="CHEBI:57287"/>
        <dbReference type="ChEBI" id="CHEBI:57328"/>
        <dbReference type="ChEBI" id="CHEBI:456216"/>
        <dbReference type="EC" id="2.7.1.24"/>
    </reaction>
</comment>
<keyword evidence="8" id="KW-1185">Reference proteome</keyword>
<evidence type="ECO:0000256" key="3">
    <source>
        <dbReference type="ARBA" id="ARBA00022840"/>
    </source>
</evidence>
<dbReference type="GO" id="GO:0004140">
    <property type="term" value="F:dephospho-CoA kinase activity"/>
    <property type="evidence" value="ECO:0007669"/>
    <property type="project" value="UniProtKB-UniRule"/>
</dbReference>
<accession>A0AA48I476</accession>
<evidence type="ECO:0000256" key="6">
    <source>
        <dbReference type="NCBIfam" id="TIGR00152"/>
    </source>
</evidence>
<dbReference type="Proteomes" id="UP001333710">
    <property type="component" value="Chromosome"/>
</dbReference>
<dbReference type="RefSeq" id="WP_338291595.1">
    <property type="nucleotide sequence ID" value="NZ_AP027272.1"/>
</dbReference>
<reference evidence="7" key="1">
    <citation type="submission" date="2023-01" db="EMBL/GenBank/DDBJ databases">
        <title>Complete genome sequence of Planctobacterium marinum strain Dej080120_11.</title>
        <authorList>
            <person name="Ueki S."/>
            <person name="Maruyama F."/>
        </authorList>
    </citation>
    <scope>NUCLEOTIDE SEQUENCE</scope>
    <source>
        <strain evidence="7">Dej080120_11</strain>
    </source>
</reference>
<keyword evidence="3 5" id="KW-0067">ATP-binding</keyword>
<keyword evidence="4 5" id="KW-0173">Coenzyme A biosynthesis</keyword>
<dbReference type="GO" id="GO:0015937">
    <property type="term" value="P:coenzyme A biosynthetic process"/>
    <property type="evidence" value="ECO:0007669"/>
    <property type="project" value="UniProtKB-UniRule"/>
</dbReference>
<comment type="pathway">
    <text evidence="5">Cofactor biosynthesis; coenzyme A biosynthesis; CoA from (R)-pantothenate: step 5/5.</text>
</comment>
<keyword evidence="5 7" id="KW-0418">Kinase</keyword>